<evidence type="ECO:0000256" key="2">
    <source>
        <dbReference type="ARBA" id="ARBA00022771"/>
    </source>
</evidence>
<dbReference type="EMBL" id="CP157675">
    <property type="protein sequence ID" value="XBP69317.1"/>
    <property type="molecule type" value="Genomic_DNA"/>
</dbReference>
<feature type="region of interest" description="Disordered" evidence="5">
    <location>
        <begin position="31"/>
        <end position="51"/>
    </location>
</feature>
<accession>A0AAU7LNW6</accession>
<reference evidence="7" key="1">
    <citation type="submission" date="2024-05" db="EMBL/GenBank/DDBJ databases">
        <authorList>
            <person name="Bunk B."/>
            <person name="Swiderski J."/>
            <person name="Sproer C."/>
            <person name="Thiel V."/>
        </authorList>
    </citation>
    <scope>NUCLEOTIDE SEQUENCE</scope>
    <source>
        <strain evidence="7">DSM 17735</strain>
    </source>
</reference>
<proteinExistence type="predicted"/>
<feature type="zinc finger region" description="dksA C4-type" evidence="4">
    <location>
        <begin position="88"/>
        <end position="112"/>
    </location>
</feature>
<name>A0AAU7LNW6_9BURK</name>
<dbReference type="AlphaFoldDB" id="A0AAU7LNW6"/>
<evidence type="ECO:0000259" key="6">
    <source>
        <dbReference type="Pfam" id="PF01258"/>
    </source>
</evidence>
<keyword evidence="3" id="KW-0862">Zinc</keyword>
<dbReference type="GO" id="GO:0008270">
    <property type="term" value="F:zinc ion binding"/>
    <property type="evidence" value="ECO:0007669"/>
    <property type="project" value="UniProtKB-KW"/>
</dbReference>
<feature type="compositionally biased region" description="Basic and acidic residues" evidence="5">
    <location>
        <begin position="40"/>
        <end position="51"/>
    </location>
</feature>
<protein>
    <submittedName>
        <fullName evidence="7">TraR/DksA family transcriptional regulator</fullName>
    </submittedName>
</protein>
<keyword evidence="1" id="KW-0479">Metal-binding</keyword>
<evidence type="ECO:0000313" key="7">
    <source>
        <dbReference type="EMBL" id="XBP69317.1"/>
    </source>
</evidence>
<evidence type="ECO:0000256" key="1">
    <source>
        <dbReference type="ARBA" id="ARBA00022723"/>
    </source>
</evidence>
<dbReference type="Gene3D" id="1.20.120.910">
    <property type="entry name" value="DksA, coiled-coil domain"/>
    <property type="match status" value="1"/>
</dbReference>
<dbReference type="RefSeq" id="WP_349277839.1">
    <property type="nucleotide sequence ID" value="NZ_CBCSCU010000003.1"/>
</dbReference>
<dbReference type="PANTHER" id="PTHR33823:SF4">
    <property type="entry name" value="GENERAL STRESS PROTEIN 16O"/>
    <property type="match status" value="1"/>
</dbReference>
<dbReference type="InterPro" id="IPR037187">
    <property type="entry name" value="DnaK_N"/>
</dbReference>
<gene>
    <name evidence="7" type="ORF">ABLV49_15645</name>
</gene>
<evidence type="ECO:0000256" key="4">
    <source>
        <dbReference type="PROSITE-ProRule" id="PRU00510"/>
    </source>
</evidence>
<dbReference type="InterPro" id="IPR000962">
    <property type="entry name" value="Znf_DskA_TraR"/>
</dbReference>
<dbReference type="PANTHER" id="PTHR33823">
    <property type="entry name" value="RNA POLYMERASE-BINDING TRANSCRIPTION FACTOR DKSA-RELATED"/>
    <property type="match status" value="1"/>
</dbReference>
<evidence type="ECO:0000256" key="5">
    <source>
        <dbReference type="SAM" id="MobiDB-lite"/>
    </source>
</evidence>
<sequence>MTPQQATPYRQQLLEMRTALLAQMSEQRGGTLGRAQAAAEHFERREDSSAQVATERELEFAIGERETNELAMIDAALARIETGNYGECIDCGTDIAAQRLQASPEVSRCISCQVKAEQHRSA</sequence>
<organism evidence="7">
    <name type="scientific">Polaromonas hydrogenivorans</name>
    <dbReference type="NCBI Taxonomy" id="335476"/>
    <lineage>
        <taxon>Bacteria</taxon>
        <taxon>Pseudomonadati</taxon>
        <taxon>Pseudomonadota</taxon>
        <taxon>Betaproteobacteria</taxon>
        <taxon>Burkholderiales</taxon>
        <taxon>Comamonadaceae</taxon>
        <taxon>Polaromonas</taxon>
    </lineage>
</organism>
<feature type="domain" description="Zinc finger DksA/TraR C4-type" evidence="6">
    <location>
        <begin position="83"/>
        <end position="118"/>
    </location>
</feature>
<dbReference type="SUPFAM" id="SSF57716">
    <property type="entry name" value="Glucocorticoid receptor-like (DNA-binding domain)"/>
    <property type="match status" value="1"/>
</dbReference>
<keyword evidence="2" id="KW-0863">Zinc-finger</keyword>
<dbReference type="PROSITE" id="PS51128">
    <property type="entry name" value="ZF_DKSA_2"/>
    <property type="match status" value="1"/>
</dbReference>
<dbReference type="SUPFAM" id="SSF109635">
    <property type="entry name" value="DnaK suppressor protein DksA, alpha-hairpin domain"/>
    <property type="match status" value="1"/>
</dbReference>
<dbReference type="Pfam" id="PF01258">
    <property type="entry name" value="zf-dskA_traR"/>
    <property type="match status" value="1"/>
</dbReference>
<evidence type="ECO:0000256" key="3">
    <source>
        <dbReference type="ARBA" id="ARBA00022833"/>
    </source>
</evidence>